<keyword evidence="2" id="KW-0812">Transmembrane</keyword>
<dbReference type="InterPro" id="IPR026870">
    <property type="entry name" value="Zinc_ribbon_dom"/>
</dbReference>
<keyword evidence="5" id="KW-1185">Reference proteome</keyword>
<gene>
    <name evidence="4" type="ORF">ACFQAV_08890</name>
</gene>
<keyword evidence="2" id="KW-1133">Transmembrane helix</keyword>
<feature type="region of interest" description="Disordered" evidence="1">
    <location>
        <begin position="55"/>
        <end position="77"/>
    </location>
</feature>
<feature type="domain" description="Zinc-ribbon" evidence="3">
    <location>
        <begin position="3"/>
        <end position="24"/>
    </location>
</feature>
<evidence type="ECO:0000313" key="5">
    <source>
        <dbReference type="Proteomes" id="UP001596288"/>
    </source>
</evidence>
<dbReference type="Pfam" id="PF13240">
    <property type="entry name" value="Zn_Ribbon_1"/>
    <property type="match status" value="1"/>
</dbReference>
<name>A0ABW1RLT8_9LACO</name>
<feature type="transmembrane region" description="Helical" evidence="2">
    <location>
        <begin position="111"/>
        <end position="129"/>
    </location>
</feature>
<protein>
    <submittedName>
        <fullName evidence="4">Zinc-ribbon domain-containing protein</fullName>
    </submittedName>
</protein>
<evidence type="ECO:0000259" key="3">
    <source>
        <dbReference type="Pfam" id="PF13240"/>
    </source>
</evidence>
<organism evidence="4 5">
    <name type="scientific">Companilactobacillus huachuanensis</name>
    <dbReference type="NCBI Taxonomy" id="2559914"/>
    <lineage>
        <taxon>Bacteria</taxon>
        <taxon>Bacillati</taxon>
        <taxon>Bacillota</taxon>
        <taxon>Bacilli</taxon>
        <taxon>Lactobacillales</taxon>
        <taxon>Lactobacillaceae</taxon>
        <taxon>Companilactobacillus</taxon>
    </lineage>
</organism>
<comment type="caution">
    <text evidence="4">The sequence shown here is derived from an EMBL/GenBank/DDBJ whole genome shotgun (WGS) entry which is preliminary data.</text>
</comment>
<feature type="transmembrane region" description="Helical" evidence="2">
    <location>
        <begin position="166"/>
        <end position="185"/>
    </location>
</feature>
<proteinExistence type="predicted"/>
<evidence type="ECO:0000256" key="2">
    <source>
        <dbReference type="SAM" id="Phobius"/>
    </source>
</evidence>
<evidence type="ECO:0000256" key="1">
    <source>
        <dbReference type="SAM" id="MobiDB-lite"/>
    </source>
</evidence>
<feature type="compositionally biased region" description="Polar residues" evidence="1">
    <location>
        <begin position="55"/>
        <end position="69"/>
    </location>
</feature>
<feature type="transmembrane region" description="Helical" evidence="2">
    <location>
        <begin position="135"/>
        <end position="154"/>
    </location>
</feature>
<dbReference type="EMBL" id="JBHSSF010000020">
    <property type="protein sequence ID" value="MFC6176955.1"/>
    <property type="molecule type" value="Genomic_DNA"/>
</dbReference>
<sequence>MKFCTKCGFEMNDEISFCPKCGTKQSVPDVNNNESNIKLSNRAESVDNHVNDTNEQQFQSNANNNYQGKQKSDSEFKMGQPKHLNFMESIGYIFNNMFKFSPTVQDNQKSIFWWNYLLVTIVSVLLTQIVQSVGYFEYLVFNTLIMFFTVASIMRRLNYLGKNKNLAWIAIVPIAVIYPVILMLFNKREDNFR</sequence>
<dbReference type="RefSeq" id="WP_137610642.1">
    <property type="nucleotide sequence ID" value="NZ_BJDF01000003.1"/>
</dbReference>
<reference evidence="5" key="1">
    <citation type="journal article" date="2019" name="Int. J. Syst. Evol. Microbiol.">
        <title>The Global Catalogue of Microorganisms (GCM) 10K type strain sequencing project: providing services to taxonomists for standard genome sequencing and annotation.</title>
        <authorList>
            <consortium name="The Broad Institute Genomics Platform"/>
            <consortium name="The Broad Institute Genome Sequencing Center for Infectious Disease"/>
            <person name="Wu L."/>
            <person name="Ma J."/>
        </authorList>
    </citation>
    <scope>NUCLEOTIDE SEQUENCE [LARGE SCALE GENOMIC DNA]</scope>
    <source>
        <strain evidence="5">CCM 8927</strain>
    </source>
</reference>
<accession>A0ABW1RLT8</accession>
<keyword evidence="2" id="KW-0472">Membrane</keyword>
<dbReference type="Proteomes" id="UP001596288">
    <property type="component" value="Unassembled WGS sequence"/>
</dbReference>
<evidence type="ECO:0000313" key="4">
    <source>
        <dbReference type="EMBL" id="MFC6176955.1"/>
    </source>
</evidence>